<protein>
    <recommendedName>
        <fullName evidence="7">DUF2179 domain-containing protein</fullName>
    </recommendedName>
</protein>
<accession>A0A0R2BTA2</accession>
<keyword evidence="3 6" id="KW-0812">Transmembrane</keyword>
<dbReference type="Pfam" id="PF02588">
    <property type="entry name" value="YitT_membrane"/>
    <property type="match status" value="1"/>
</dbReference>
<feature type="transmembrane region" description="Helical" evidence="6">
    <location>
        <begin position="20"/>
        <end position="39"/>
    </location>
</feature>
<reference evidence="8 9" key="1">
    <citation type="journal article" date="2015" name="Genome Announc.">
        <title>Expanding the biotechnology potential of lactobacilli through comparative genomics of 213 strains and associated genera.</title>
        <authorList>
            <person name="Sun Z."/>
            <person name="Harris H.M."/>
            <person name="McCann A."/>
            <person name="Guo C."/>
            <person name="Argimon S."/>
            <person name="Zhang W."/>
            <person name="Yang X."/>
            <person name="Jeffery I.B."/>
            <person name="Cooney J.C."/>
            <person name="Kagawa T.F."/>
            <person name="Liu W."/>
            <person name="Song Y."/>
            <person name="Salvetti E."/>
            <person name="Wrobel A."/>
            <person name="Rasinkangas P."/>
            <person name="Parkhill J."/>
            <person name="Rea M.C."/>
            <person name="O'Sullivan O."/>
            <person name="Ritari J."/>
            <person name="Douillard F.P."/>
            <person name="Paul Ross R."/>
            <person name="Yang R."/>
            <person name="Briner A.E."/>
            <person name="Felis G.E."/>
            <person name="de Vos W.M."/>
            <person name="Barrangou R."/>
            <person name="Klaenhammer T.R."/>
            <person name="Caufield P.W."/>
            <person name="Cui Y."/>
            <person name="Zhang H."/>
            <person name="O'Toole P.W."/>
        </authorList>
    </citation>
    <scope>NUCLEOTIDE SEQUENCE [LARGE SCALE GENOMIC DNA]</scope>
    <source>
        <strain evidence="8 9">DSM 20335</strain>
    </source>
</reference>
<dbReference type="InterPro" id="IPR051461">
    <property type="entry name" value="UPF0750_membrane"/>
</dbReference>
<dbReference type="PANTHER" id="PTHR33545:SF10">
    <property type="entry name" value="UPF0750 MEMBRANE PROTEIN YPJC"/>
    <property type="match status" value="1"/>
</dbReference>
<evidence type="ECO:0000256" key="5">
    <source>
        <dbReference type="ARBA" id="ARBA00023136"/>
    </source>
</evidence>
<name>A0A0R2BTA2_9LACO</name>
<dbReference type="Pfam" id="PF10035">
    <property type="entry name" value="DUF2179"/>
    <property type="match status" value="1"/>
</dbReference>
<feature type="transmembrane region" description="Helical" evidence="6">
    <location>
        <begin position="64"/>
        <end position="82"/>
    </location>
</feature>
<comment type="subcellular location">
    <subcellularLocation>
        <location evidence="1">Cell membrane</location>
        <topology evidence="1">Multi-pass membrane protein</topology>
    </subcellularLocation>
</comment>
<gene>
    <name evidence="8" type="ORF">FC84_GL001357</name>
</gene>
<dbReference type="GO" id="GO:0005886">
    <property type="term" value="C:plasma membrane"/>
    <property type="evidence" value="ECO:0007669"/>
    <property type="project" value="UniProtKB-SubCell"/>
</dbReference>
<keyword evidence="5 6" id="KW-0472">Membrane</keyword>
<evidence type="ECO:0000313" key="8">
    <source>
        <dbReference type="EMBL" id="KRM79190.1"/>
    </source>
</evidence>
<evidence type="ECO:0000313" key="9">
    <source>
        <dbReference type="Proteomes" id="UP000051813"/>
    </source>
</evidence>
<dbReference type="PIRSF" id="PIRSF006483">
    <property type="entry name" value="Membrane_protein_YitT"/>
    <property type="match status" value="1"/>
</dbReference>
<evidence type="ECO:0000256" key="2">
    <source>
        <dbReference type="ARBA" id="ARBA00022475"/>
    </source>
</evidence>
<dbReference type="EMBL" id="AYYK01000004">
    <property type="protein sequence ID" value="KRM79190.1"/>
    <property type="molecule type" value="Genomic_DNA"/>
</dbReference>
<dbReference type="Gene3D" id="3.30.70.120">
    <property type="match status" value="1"/>
</dbReference>
<dbReference type="Proteomes" id="UP000051813">
    <property type="component" value="Unassembled WGS sequence"/>
</dbReference>
<keyword evidence="9" id="KW-1185">Reference proteome</keyword>
<comment type="caution">
    <text evidence="8">The sequence shown here is derived from an EMBL/GenBank/DDBJ whole genome shotgun (WGS) entry which is preliminary data.</text>
</comment>
<dbReference type="PANTHER" id="PTHR33545">
    <property type="entry name" value="UPF0750 MEMBRANE PROTEIN YITT-RELATED"/>
    <property type="match status" value="1"/>
</dbReference>
<evidence type="ECO:0000256" key="1">
    <source>
        <dbReference type="ARBA" id="ARBA00004651"/>
    </source>
</evidence>
<evidence type="ECO:0000256" key="6">
    <source>
        <dbReference type="SAM" id="Phobius"/>
    </source>
</evidence>
<evidence type="ECO:0000259" key="7">
    <source>
        <dbReference type="Pfam" id="PF10035"/>
    </source>
</evidence>
<feature type="domain" description="DUF2179" evidence="7">
    <location>
        <begin position="233"/>
        <end position="287"/>
    </location>
</feature>
<dbReference type="InterPro" id="IPR003740">
    <property type="entry name" value="YitT"/>
</dbReference>
<sequence length="308" mass="34336">MNMTNIDWKTVDWKTTLREFIMIILGALIYGFGLVAINIKNNLAEGGMTGVTLILRAWWHLDPAYSTIFLNIPLIILGYHFLGRKGMIYTIFGTLALSGSLWMWQRVPFMLNINLHHDLFIAGVLAGIFGGFGSGLIYRYGGTTGGSDVIARILELERGIPMGRTLLAIDVIVLLTSLTYLDIEHMMYTLLSSFVFSRIVDATQDGSYSAKGLLIISEKHEEIAHALMNELERGATFLSAEGGYQHDRRPIVYCVVAPSEVVQAKKIIMNLDSSAFISIIDVHEAVGEGFTYMRKPTHNLLSLRTTKK</sequence>
<dbReference type="InterPro" id="IPR015867">
    <property type="entry name" value="N-reg_PII/ATP_PRibTrfase_C"/>
</dbReference>
<dbReference type="STRING" id="1423738.FC84_GL001357"/>
<keyword evidence="4 6" id="KW-1133">Transmembrane helix</keyword>
<feature type="transmembrane region" description="Helical" evidence="6">
    <location>
        <begin position="88"/>
        <end position="107"/>
    </location>
</feature>
<keyword evidence="2" id="KW-1003">Cell membrane</keyword>
<dbReference type="PATRIC" id="fig|1423738.3.peg.1371"/>
<dbReference type="AlphaFoldDB" id="A0A0R2BTA2"/>
<evidence type="ECO:0000256" key="3">
    <source>
        <dbReference type="ARBA" id="ARBA00022692"/>
    </source>
</evidence>
<dbReference type="CDD" id="cd16380">
    <property type="entry name" value="YitT_C"/>
    <property type="match status" value="1"/>
</dbReference>
<evidence type="ECO:0000256" key="4">
    <source>
        <dbReference type="ARBA" id="ARBA00022989"/>
    </source>
</evidence>
<organism evidence="8 9">
    <name type="scientific">Lapidilactobacillus dextrinicus DSM 20335</name>
    <dbReference type="NCBI Taxonomy" id="1423738"/>
    <lineage>
        <taxon>Bacteria</taxon>
        <taxon>Bacillati</taxon>
        <taxon>Bacillota</taxon>
        <taxon>Bacilli</taxon>
        <taxon>Lactobacillales</taxon>
        <taxon>Lactobacillaceae</taxon>
        <taxon>Lapidilactobacillus</taxon>
    </lineage>
</organism>
<feature type="transmembrane region" description="Helical" evidence="6">
    <location>
        <begin position="119"/>
        <end position="141"/>
    </location>
</feature>
<proteinExistence type="predicted"/>
<dbReference type="InterPro" id="IPR019264">
    <property type="entry name" value="DUF2179"/>
</dbReference>